<evidence type="ECO:0000256" key="3">
    <source>
        <dbReference type="ARBA" id="ARBA00022475"/>
    </source>
</evidence>
<comment type="subunit">
    <text evidence="9">The complex comprises the extracytoplasmic solute receptor protein and the two transmembrane proteins.</text>
</comment>
<comment type="similarity">
    <text evidence="8 9">Belongs to the TRAP transporter small permease family.</text>
</comment>
<evidence type="ECO:0000256" key="2">
    <source>
        <dbReference type="ARBA" id="ARBA00022448"/>
    </source>
</evidence>
<accession>A9D6K4</accession>
<evidence type="ECO:0000313" key="12">
    <source>
        <dbReference type="Proteomes" id="UP000004291"/>
    </source>
</evidence>
<evidence type="ECO:0000256" key="4">
    <source>
        <dbReference type="ARBA" id="ARBA00022519"/>
    </source>
</evidence>
<keyword evidence="6 9" id="KW-1133">Transmembrane helix</keyword>
<feature type="transmembrane region" description="Helical" evidence="9">
    <location>
        <begin position="64"/>
        <end position="82"/>
    </location>
</feature>
<protein>
    <recommendedName>
        <fullName evidence="9">TRAP transporter small permease protein</fullName>
    </recommendedName>
</protein>
<evidence type="ECO:0000259" key="10">
    <source>
        <dbReference type="Pfam" id="PF04290"/>
    </source>
</evidence>
<dbReference type="PANTHER" id="PTHR35011:SF10">
    <property type="entry name" value="TRAP TRANSPORTER SMALL PERMEASE PROTEIN"/>
    <property type="match status" value="1"/>
</dbReference>
<keyword evidence="3" id="KW-1003">Cell membrane</keyword>
<feature type="transmembrane region" description="Helical" evidence="9">
    <location>
        <begin position="29"/>
        <end position="52"/>
    </location>
</feature>
<evidence type="ECO:0000256" key="7">
    <source>
        <dbReference type="ARBA" id="ARBA00023136"/>
    </source>
</evidence>
<evidence type="ECO:0000256" key="1">
    <source>
        <dbReference type="ARBA" id="ARBA00004429"/>
    </source>
</evidence>
<keyword evidence="5 9" id="KW-0812">Transmembrane</keyword>
<dbReference type="STRING" id="411684.HPDFL43_09837"/>
<comment type="function">
    <text evidence="9">Part of the tripartite ATP-independent periplasmic (TRAP) transport system.</text>
</comment>
<evidence type="ECO:0000256" key="5">
    <source>
        <dbReference type="ARBA" id="ARBA00022692"/>
    </source>
</evidence>
<dbReference type="HOGENOM" id="CLU_086356_8_3_5"/>
<keyword evidence="2 9" id="KW-0813">Transport</keyword>
<dbReference type="InterPro" id="IPR007387">
    <property type="entry name" value="TRAP_DctQ"/>
</dbReference>
<feature type="domain" description="Tripartite ATP-independent periplasmic transporters DctQ component" evidence="10">
    <location>
        <begin position="40"/>
        <end position="163"/>
    </location>
</feature>
<proteinExistence type="inferred from homology"/>
<organism evidence="11 12">
    <name type="scientific">Hoeflea phototrophica (strain DSM 17068 / NCIMB 14078 / DFL-43)</name>
    <dbReference type="NCBI Taxonomy" id="411684"/>
    <lineage>
        <taxon>Bacteria</taxon>
        <taxon>Pseudomonadati</taxon>
        <taxon>Pseudomonadota</taxon>
        <taxon>Alphaproteobacteria</taxon>
        <taxon>Hyphomicrobiales</taxon>
        <taxon>Rhizobiaceae</taxon>
        <taxon>Hoeflea</taxon>
    </lineage>
</organism>
<dbReference type="GO" id="GO:0022857">
    <property type="term" value="F:transmembrane transporter activity"/>
    <property type="evidence" value="ECO:0007669"/>
    <property type="project" value="UniProtKB-UniRule"/>
</dbReference>
<evidence type="ECO:0000256" key="9">
    <source>
        <dbReference type="RuleBase" id="RU369079"/>
    </source>
</evidence>
<dbReference type="OrthoDB" id="2877624at2"/>
<feature type="transmembrane region" description="Helical" evidence="9">
    <location>
        <begin position="103"/>
        <end position="127"/>
    </location>
</feature>
<reference evidence="11 12" key="1">
    <citation type="submission" date="2007-10" db="EMBL/GenBank/DDBJ databases">
        <authorList>
            <person name="Wagner-Dobler I."/>
            <person name="Ferriera S."/>
            <person name="Johnson J."/>
            <person name="Kravitz S."/>
            <person name="Beeson K."/>
            <person name="Sutton G."/>
            <person name="Rogers Y.-H."/>
            <person name="Friedman R."/>
            <person name="Frazier M."/>
            <person name="Venter J.C."/>
        </authorList>
    </citation>
    <scope>NUCLEOTIDE SEQUENCE [LARGE SCALE GENOMIC DNA]</scope>
    <source>
        <strain evidence="11 12">DFL-43</strain>
    </source>
</reference>
<gene>
    <name evidence="11" type="ORF">HPDFL43_09837</name>
</gene>
<comment type="caution">
    <text evidence="11">The sequence shown here is derived from an EMBL/GenBank/DDBJ whole genome shotgun (WGS) entry which is preliminary data.</text>
</comment>
<evidence type="ECO:0000313" key="11">
    <source>
        <dbReference type="EMBL" id="EDQ33528.1"/>
    </source>
</evidence>
<dbReference type="Proteomes" id="UP000004291">
    <property type="component" value="Chromosome"/>
</dbReference>
<evidence type="ECO:0000256" key="6">
    <source>
        <dbReference type="ARBA" id="ARBA00022989"/>
    </source>
</evidence>
<dbReference type="GO" id="GO:0015740">
    <property type="term" value="P:C4-dicarboxylate transport"/>
    <property type="evidence" value="ECO:0007669"/>
    <property type="project" value="TreeGrafter"/>
</dbReference>
<dbReference type="EMBL" id="ABIA03000002">
    <property type="protein sequence ID" value="EDQ33528.1"/>
    <property type="molecule type" value="Genomic_DNA"/>
</dbReference>
<name>A9D6K4_HOEPD</name>
<dbReference type="AlphaFoldDB" id="A9D6K4"/>
<reference evidence="11 12" key="2">
    <citation type="submission" date="2012-06" db="EMBL/GenBank/DDBJ databases">
        <authorList>
            <person name="Fiebig A."/>
        </authorList>
    </citation>
    <scope>NUCLEOTIDE SEQUENCE [LARGE SCALE GENOMIC DNA]</scope>
    <source>
        <strain evidence="11 12">DFL-43</strain>
    </source>
</reference>
<dbReference type="InterPro" id="IPR055348">
    <property type="entry name" value="DctQ"/>
</dbReference>
<dbReference type="Pfam" id="PF04290">
    <property type="entry name" value="DctQ"/>
    <property type="match status" value="1"/>
</dbReference>
<comment type="subcellular location">
    <subcellularLocation>
        <location evidence="1 9">Cell inner membrane</location>
        <topology evidence="1 9">Multi-pass membrane protein</topology>
    </subcellularLocation>
</comment>
<sequence>MKLPTDTSAKTSSSPLQHGFGLKWARRGIVFLGGIMLLVMMAMTIIDVIGRYVFNSPLGGAGELTELLLVSVIFMGLPAVTLEREHVTVDLLTARMPSWLERWRVLAIGIVSAVTLVVIGWQLGIHAGRIGAYGDVTTTLRIPISPIAYFCSVCTFVSAIAALFVSVEPLFQRSSKG</sequence>
<dbReference type="PANTHER" id="PTHR35011">
    <property type="entry name" value="2,3-DIKETO-L-GULONATE TRAP TRANSPORTER SMALL PERMEASE PROTEIN YIAM"/>
    <property type="match status" value="1"/>
</dbReference>
<keyword evidence="7 9" id="KW-0472">Membrane</keyword>
<dbReference type="GO" id="GO:0005886">
    <property type="term" value="C:plasma membrane"/>
    <property type="evidence" value="ECO:0007669"/>
    <property type="project" value="UniProtKB-SubCell"/>
</dbReference>
<keyword evidence="4 9" id="KW-0997">Cell inner membrane</keyword>
<feature type="transmembrane region" description="Helical" evidence="9">
    <location>
        <begin position="147"/>
        <end position="167"/>
    </location>
</feature>
<evidence type="ECO:0000256" key="8">
    <source>
        <dbReference type="ARBA" id="ARBA00038436"/>
    </source>
</evidence>
<keyword evidence="12" id="KW-1185">Reference proteome</keyword>
<dbReference type="RefSeq" id="WP_007197743.1">
    <property type="nucleotide sequence ID" value="NZ_CM002917.1"/>
</dbReference>
<dbReference type="eggNOG" id="COG3090">
    <property type="taxonomic scope" value="Bacteria"/>
</dbReference>